<reference evidence="2" key="2">
    <citation type="submission" date="2021-09" db="EMBL/GenBank/DDBJ databases">
        <authorList>
            <person name="Jia N."/>
            <person name="Wang J."/>
            <person name="Shi W."/>
            <person name="Du L."/>
            <person name="Sun Y."/>
            <person name="Zhan W."/>
            <person name="Jiang J."/>
            <person name="Wang Q."/>
            <person name="Zhang B."/>
            <person name="Ji P."/>
            <person name="Sakyi L.B."/>
            <person name="Cui X."/>
            <person name="Yuan T."/>
            <person name="Jiang B."/>
            <person name="Yang W."/>
            <person name="Lam T.T.-Y."/>
            <person name="Chang Q."/>
            <person name="Ding S."/>
            <person name="Wang X."/>
            <person name="Zhu J."/>
            <person name="Ruan X."/>
            <person name="Zhao L."/>
            <person name="Wei J."/>
            <person name="Que T."/>
            <person name="Du C."/>
            <person name="Cheng J."/>
            <person name="Dai P."/>
            <person name="Han X."/>
            <person name="Huang E."/>
            <person name="Gao Y."/>
            <person name="Liu J."/>
            <person name="Shao H."/>
            <person name="Ye R."/>
            <person name="Li L."/>
            <person name="Wei W."/>
            <person name="Wang X."/>
            <person name="Wang C."/>
            <person name="Huo Q."/>
            <person name="Li W."/>
            <person name="Guo W."/>
            <person name="Chen H."/>
            <person name="Chen S."/>
            <person name="Zhou L."/>
            <person name="Zhou L."/>
            <person name="Ni X."/>
            <person name="Tian J."/>
            <person name="Zhou Y."/>
            <person name="Sheng Y."/>
            <person name="Liu T."/>
            <person name="Pan Y."/>
            <person name="Xia L."/>
            <person name="Li J."/>
            <person name="Zhao F."/>
            <person name="Cao W."/>
        </authorList>
    </citation>
    <scope>NUCLEOTIDE SEQUENCE</scope>
    <source>
        <strain evidence="2">Rsan-2018</strain>
        <tissue evidence="2">Larvae</tissue>
    </source>
</reference>
<feature type="region of interest" description="Disordered" evidence="1">
    <location>
        <begin position="135"/>
        <end position="169"/>
    </location>
</feature>
<organism evidence="2 3">
    <name type="scientific">Rhipicephalus sanguineus</name>
    <name type="common">Brown dog tick</name>
    <name type="synonym">Ixodes sanguineus</name>
    <dbReference type="NCBI Taxonomy" id="34632"/>
    <lineage>
        <taxon>Eukaryota</taxon>
        <taxon>Metazoa</taxon>
        <taxon>Ecdysozoa</taxon>
        <taxon>Arthropoda</taxon>
        <taxon>Chelicerata</taxon>
        <taxon>Arachnida</taxon>
        <taxon>Acari</taxon>
        <taxon>Parasitiformes</taxon>
        <taxon>Ixodida</taxon>
        <taxon>Ixodoidea</taxon>
        <taxon>Ixodidae</taxon>
        <taxon>Rhipicephalinae</taxon>
        <taxon>Rhipicephalus</taxon>
        <taxon>Rhipicephalus</taxon>
    </lineage>
</organism>
<keyword evidence="3" id="KW-1185">Reference proteome</keyword>
<comment type="caution">
    <text evidence="2">The sequence shown here is derived from an EMBL/GenBank/DDBJ whole genome shotgun (WGS) entry which is preliminary data.</text>
</comment>
<accession>A0A9D4SM89</accession>
<name>A0A9D4SM89_RHISA</name>
<evidence type="ECO:0000256" key="1">
    <source>
        <dbReference type="SAM" id="MobiDB-lite"/>
    </source>
</evidence>
<proteinExistence type="predicted"/>
<dbReference type="AlphaFoldDB" id="A0A9D4SM89"/>
<protein>
    <submittedName>
        <fullName evidence="2">Uncharacterized protein</fullName>
    </submittedName>
</protein>
<reference evidence="2" key="1">
    <citation type="journal article" date="2020" name="Cell">
        <title>Large-Scale Comparative Analyses of Tick Genomes Elucidate Their Genetic Diversity and Vector Capacities.</title>
        <authorList>
            <consortium name="Tick Genome and Microbiome Consortium (TIGMIC)"/>
            <person name="Jia N."/>
            <person name="Wang J."/>
            <person name="Shi W."/>
            <person name="Du L."/>
            <person name="Sun Y."/>
            <person name="Zhan W."/>
            <person name="Jiang J.F."/>
            <person name="Wang Q."/>
            <person name="Zhang B."/>
            <person name="Ji P."/>
            <person name="Bell-Sakyi L."/>
            <person name="Cui X.M."/>
            <person name="Yuan T.T."/>
            <person name="Jiang B.G."/>
            <person name="Yang W.F."/>
            <person name="Lam T.T."/>
            <person name="Chang Q.C."/>
            <person name="Ding S.J."/>
            <person name="Wang X.J."/>
            <person name="Zhu J.G."/>
            <person name="Ruan X.D."/>
            <person name="Zhao L."/>
            <person name="Wei J.T."/>
            <person name="Ye R.Z."/>
            <person name="Que T.C."/>
            <person name="Du C.H."/>
            <person name="Zhou Y.H."/>
            <person name="Cheng J.X."/>
            <person name="Dai P.F."/>
            <person name="Guo W.B."/>
            <person name="Han X.H."/>
            <person name="Huang E.J."/>
            <person name="Li L.F."/>
            <person name="Wei W."/>
            <person name="Gao Y.C."/>
            <person name="Liu J.Z."/>
            <person name="Shao H.Z."/>
            <person name="Wang X."/>
            <person name="Wang C.C."/>
            <person name="Yang T.C."/>
            <person name="Huo Q.B."/>
            <person name="Li W."/>
            <person name="Chen H.Y."/>
            <person name="Chen S.E."/>
            <person name="Zhou L.G."/>
            <person name="Ni X.B."/>
            <person name="Tian J.H."/>
            <person name="Sheng Y."/>
            <person name="Liu T."/>
            <person name="Pan Y.S."/>
            <person name="Xia L.Y."/>
            <person name="Li J."/>
            <person name="Zhao F."/>
            <person name="Cao W.C."/>
        </authorList>
    </citation>
    <scope>NUCLEOTIDE SEQUENCE</scope>
    <source>
        <strain evidence="2">Rsan-2018</strain>
    </source>
</reference>
<evidence type="ECO:0000313" key="3">
    <source>
        <dbReference type="Proteomes" id="UP000821837"/>
    </source>
</evidence>
<dbReference type="EMBL" id="JABSTV010002100">
    <property type="protein sequence ID" value="KAH7931656.1"/>
    <property type="molecule type" value="Genomic_DNA"/>
</dbReference>
<dbReference type="Proteomes" id="UP000821837">
    <property type="component" value="Unassembled WGS sequence"/>
</dbReference>
<sequence>MEASIGCPDVRQGEDRNRLTNAVTYLGPRIDHRLTWLPAVKLATFKATRVQTAVGKLLCRGQGCTPRLALQLYEGLQRQCKPTHCPWCSWRGAVGAATPHGDSALHGTPAPVARGCFIGGDPNVASVTPYAATGAASCGPSPQGPRGRCPPSETAEPTSFTDGTDLRTL</sequence>
<evidence type="ECO:0000313" key="2">
    <source>
        <dbReference type="EMBL" id="KAH7931656.1"/>
    </source>
</evidence>
<gene>
    <name evidence="2" type="ORF">HPB52_025470</name>
</gene>